<dbReference type="AlphaFoldDB" id="A0AAE1BWL0"/>
<feature type="region of interest" description="Disordered" evidence="1">
    <location>
        <begin position="105"/>
        <end position="264"/>
    </location>
</feature>
<evidence type="ECO:0000256" key="1">
    <source>
        <dbReference type="SAM" id="MobiDB-lite"/>
    </source>
</evidence>
<feature type="region of interest" description="Disordered" evidence="1">
    <location>
        <begin position="25"/>
        <end position="77"/>
    </location>
</feature>
<feature type="compositionally biased region" description="Basic and acidic residues" evidence="1">
    <location>
        <begin position="227"/>
        <end position="248"/>
    </location>
</feature>
<sequence length="290" mass="32273">MGDSEVEHWMGGECGITTFVRGILPHPPYTSPQRGTPVFCDPGGDEDPVDNSYLKRKSSFSQASCESNESDSEILPSNKRQRITVSAMRQLFAKFNLNDPEEATVSLTSQTHDPQNASDTGIEPDTLQTPNTSTNKVKPTSEFDTSDSSGEKVSDNSDVNDKVEGQQPVKRISTSEDSHVQNGKRQKVDNDVKTDDEEDEDQKGEEFHQPKAKSCNTTEDTEDTGGNEDKREDDTSDEVVKASKRQVEVNDSDAEGNGENSNRVKRTRRLRRGLRLCTNITCYIEQVLYN</sequence>
<keyword evidence="3" id="KW-1185">Reference proteome</keyword>
<feature type="compositionally biased region" description="Polar residues" evidence="1">
    <location>
        <begin position="105"/>
        <end position="119"/>
    </location>
</feature>
<feature type="compositionally biased region" description="Basic and acidic residues" evidence="1">
    <location>
        <begin position="149"/>
        <end position="164"/>
    </location>
</feature>
<dbReference type="Proteomes" id="UP001286313">
    <property type="component" value="Unassembled WGS sequence"/>
</dbReference>
<organism evidence="2 3">
    <name type="scientific">Petrolisthes cinctipes</name>
    <name type="common">Flat porcelain crab</name>
    <dbReference type="NCBI Taxonomy" id="88211"/>
    <lineage>
        <taxon>Eukaryota</taxon>
        <taxon>Metazoa</taxon>
        <taxon>Ecdysozoa</taxon>
        <taxon>Arthropoda</taxon>
        <taxon>Crustacea</taxon>
        <taxon>Multicrustacea</taxon>
        <taxon>Malacostraca</taxon>
        <taxon>Eumalacostraca</taxon>
        <taxon>Eucarida</taxon>
        <taxon>Decapoda</taxon>
        <taxon>Pleocyemata</taxon>
        <taxon>Anomura</taxon>
        <taxon>Galatheoidea</taxon>
        <taxon>Porcellanidae</taxon>
        <taxon>Petrolisthes</taxon>
    </lineage>
</organism>
<reference evidence="2" key="1">
    <citation type="submission" date="2023-10" db="EMBL/GenBank/DDBJ databases">
        <title>Genome assemblies of two species of porcelain crab, Petrolisthes cinctipes and Petrolisthes manimaculis (Anomura: Porcellanidae).</title>
        <authorList>
            <person name="Angst P."/>
        </authorList>
    </citation>
    <scope>NUCLEOTIDE SEQUENCE</scope>
    <source>
        <strain evidence="2">PB745_01</strain>
        <tissue evidence="2">Gill</tissue>
    </source>
</reference>
<evidence type="ECO:0000313" key="2">
    <source>
        <dbReference type="EMBL" id="KAK3856714.1"/>
    </source>
</evidence>
<gene>
    <name evidence="2" type="ORF">Pcinc_036977</name>
</gene>
<evidence type="ECO:0000313" key="3">
    <source>
        <dbReference type="Proteomes" id="UP001286313"/>
    </source>
</evidence>
<dbReference type="EMBL" id="JAWQEG010005809">
    <property type="protein sequence ID" value="KAK3856714.1"/>
    <property type="molecule type" value="Genomic_DNA"/>
</dbReference>
<feature type="compositionally biased region" description="Acidic residues" evidence="1">
    <location>
        <begin position="194"/>
        <end position="203"/>
    </location>
</feature>
<feature type="compositionally biased region" description="Polar residues" evidence="1">
    <location>
        <begin position="126"/>
        <end position="148"/>
    </location>
</feature>
<comment type="caution">
    <text evidence="2">The sequence shown here is derived from an EMBL/GenBank/DDBJ whole genome shotgun (WGS) entry which is preliminary data.</text>
</comment>
<name>A0AAE1BWL0_PETCI</name>
<proteinExistence type="predicted"/>
<accession>A0AAE1BWL0</accession>
<protein>
    <submittedName>
        <fullName evidence="2">Uncharacterized protein</fullName>
    </submittedName>
</protein>